<dbReference type="GO" id="GO:0003700">
    <property type="term" value="F:DNA-binding transcription factor activity"/>
    <property type="evidence" value="ECO:0007669"/>
    <property type="project" value="InterPro"/>
</dbReference>
<dbReference type="InterPro" id="IPR036390">
    <property type="entry name" value="WH_DNA-bd_sf"/>
</dbReference>
<dbReference type="EMBL" id="JAGYPJ010000001">
    <property type="protein sequence ID" value="MBS4202209.1"/>
    <property type="molecule type" value="Genomic_DNA"/>
</dbReference>
<name>A0A942TU29_9BACI</name>
<feature type="domain" description="HTH gntR-type" evidence="4">
    <location>
        <begin position="22"/>
        <end position="90"/>
    </location>
</feature>
<dbReference type="InterPro" id="IPR011711">
    <property type="entry name" value="GntR_C"/>
</dbReference>
<dbReference type="RefSeq" id="WP_213112605.1">
    <property type="nucleotide sequence ID" value="NZ_JAGYPJ010000001.1"/>
</dbReference>
<dbReference type="Pfam" id="PF07729">
    <property type="entry name" value="FCD"/>
    <property type="match status" value="1"/>
</dbReference>
<dbReference type="AlphaFoldDB" id="A0A942TU29"/>
<accession>A0A942TU29</accession>
<dbReference type="CDD" id="cd07377">
    <property type="entry name" value="WHTH_GntR"/>
    <property type="match status" value="1"/>
</dbReference>
<dbReference type="PROSITE" id="PS50949">
    <property type="entry name" value="HTH_GNTR"/>
    <property type="match status" value="1"/>
</dbReference>
<dbReference type="Proteomes" id="UP000682713">
    <property type="component" value="Unassembled WGS sequence"/>
</dbReference>
<evidence type="ECO:0000313" key="5">
    <source>
        <dbReference type="EMBL" id="MBS4202209.1"/>
    </source>
</evidence>
<dbReference type="PRINTS" id="PR00035">
    <property type="entry name" value="HTHGNTR"/>
</dbReference>
<gene>
    <name evidence="5" type="ORF">KHA93_21600</name>
</gene>
<dbReference type="PANTHER" id="PTHR43537:SF54">
    <property type="entry name" value="TRANSCRIPTIONAL REGULATOR, GNTR FAMILY"/>
    <property type="match status" value="1"/>
</dbReference>
<evidence type="ECO:0000259" key="4">
    <source>
        <dbReference type="PROSITE" id="PS50949"/>
    </source>
</evidence>
<keyword evidence="1" id="KW-0805">Transcription regulation</keyword>
<dbReference type="SMART" id="SM00345">
    <property type="entry name" value="HTH_GNTR"/>
    <property type="match status" value="1"/>
</dbReference>
<comment type="caution">
    <text evidence="5">The sequence shown here is derived from an EMBL/GenBank/DDBJ whole genome shotgun (WGS) entry which is preliminary data.</text>
</comment>
<dbReference type="InterPro" id="IPR008920">
    <property type="entry name" value="TF_FadR/GntR_C"/>
</dbReference>
<dbReference type="InterPro" id="IPR000524">
    <property type="entry name" value="Tscrpt_reg_HTH_GntR"/>
</dbReference>
<evidence type="ECO:0000256" key="3">
    <source>
        <dbReference type="ARBA" id="ARBA00023163"/>
    </source>
</evidence>
<dbReference type="Gene3D" id="1.10.10.10">
    <property type="entry name" value="Winged helix-like DNA-binding domain superfamily/Winged helix DNA-binding domain"/>
    <property type="match status" value="1"/>
</dbReference>
<dbReference type="GO" id="GO:0003677">
    <property type="term" value="F:DNA binding"/>
    <property type="evidence" value="ECO:0007669"/>
    <property type="project" value="UniProtKB-KW"/>
</dbReference>
<dbReference type="Pfam" id="PF00392">
    <property type="entry name" value="GntR"/>
    <property type="match status" value="1"/>
</dbReference>
<dbReference type="InterPro" id="IPR036388">
    <property type="entry name" value="WH-like_DNA-bd_sf"/>
</dbReference>
<evidence type="ECO:0000313" key="6">
    <source>
        <dbReference type="Proteomes" id="UP000682713"/>
    </source>
</evidence>
<organism evidence="5 6">
    <name type="scientific">Lederbergia citrisecunda</name>
    <dbReference type="NCBI Taxonomy" id="2833583"/>
    <lineage>
        <taxon>Bacteria</taxon>
        <taxon>Bacillati</taxon>
        <taxon>Bacillota</taxon>
        <taxon>Bacilli</taxon>
        <taxon>Bacillales</taxon>
        <taxon>Bacillaceae</taxon>
        <taxon>Lederbergia</taxon>
    </lineage>
</organism>
<dbReference type="PANTHER" id="PTHR43537">
    <property type="entry name" value="TRANSCRIPTIONAL REGULATOR, GNTR FAMILY"/>
    <property type="match status" value="1"/>
</dbReference>
<proteinExistence type="predicted"/>
<protein>
    <submittedName>
        <fullName evidence="5">FadR family transcriptional regulator</fullName>
    </submittedName>
</protein>
<keyword evidence="3" id="KW-0804">Transcription</keyword>
<reference evidence="5 6" key="1">
    <citation type="submission" date="2021-05" db="EMBL/GenBank/DDBJ databases">
        <title>Novel Bacillus species.</title>
        <authorList>
            <person name="Liu G."/>
        </authorList>
    </citation>
    <scope>NUCLEOTIDE SEQUENCE [LARGE SCALE GENOMIC DNA]</scope>
    <source>
        <strain evidence="5 6">FJAT-49732</strain>
    </source>
</reference>
<evidence type="ECO:0000256" key="1">
    <source>
        <dbReference type="ARBA" id="ARBA00023015"/>
    </source>
</evidence>
<sequence length="239" mass="27804">MGRIIQFKAVILLKRIEDKERFTLSKIVSENLRQYIIDHQLKTGDKLPSERDLAVMLNVSRVIVREALRALESTGIIVIRHGEGAFVNTDDTSVIFNHLLFFWKMNNERIEELYELRKLLEKTAIEQIITNSDTKHLVGLETIIFEMTRTTDSETFKELDIEFHKELIKATNNELFTQLTDVIVQYFSGVSRVMDEENRNKTITEHKLILDAIKEKNKNLAVQLLNDHLQYSLNQSSVS</sequence>
<dbReference type="SMART" id="SM00895">
    <property type="entry name" value="FCD"/>
    <property type="match status" value="1"/>
</dbReference>
<evidence type="ECO:0000256" key="2">
    <source>
        <dbReference type="ARBA" id="ARBA00023125"/>
    </source>
</evidence>
<keyword evidence="6" id="KW-1185">Reference proteome</keyword>
<dbReference type="SUPFAM" id="SSF46785">
    <property type="entry name" value="Winged helix' DNA-binding domain"/>
    <property type="match status" value="1"/>
</dbReference>
<keyword evidence="2" id="KW-0238">DNA-binding</keyword>
<dbReference type="Gene3D" id="1.20.120.530">
    <property type="entry name" value="GntR ligand-binding domain-like"/>
    <property type="match status" value="1"/>
</dbReference>
<dbReference type="SUPFAM" id="SSF48008">
    <property type="entry name" value="GntR ligand-binding domain-like"/>
    <property type="match status" value="1"/>
</dbReference>